<dbReference type="FunFam" id="3.40.50.980:FF:000001">
    <property type="entry name" value="Non-ribosomal peptide synthetase"/>
    <property type="match status" value="1"/>
</dbReference>
<keyword evidence="5" id="KW-0560">Oxidoreductase</keyword>
<dbReference type="GO" id="GO:0031177">
    <property type="term" value="F:phosphopantetheine binding"/>
    <property type="evidence" value="ECO:0007669"/>
    <property type="project" value="InterPro"/>
</dbReference>
<dbReference type="Pfam" id="PF00550">
    <property type="entry name" value="PP-binding"/>
    <property type="match status" value="1"/>
</dbReference>
<dbReference type="Pfam" id="PF00501">
    <property type="entry name" value="AMP-binding"/>
    <property type="match status" value="1"/>
</dbReference>
<accession>A0A840FGH0</accession>
<dbReference type="InterPro" id="IPR029058">
    <property type="entry name" value="AB_hydrolase_fold"/>
</dbReference>
<dbReference type="EMBL" id="JACIFZ010000001">
    <property type="protein sequence ID" value="MBB4219255.1"/>
    <property type="molecule type" value="Genomic_DNA"/>
</dbReference>
<dbReference type="Gene3D" id="3.40.50.1820">
    <property type="entry name" value="alpha/beta hydrolase"/>
    <property type="match status" value="1"/>
</dbReference>
<dbReference type="Gene3D" id="3.30.559.30">
    <property type="entry name" value="Nonribosomal peptide synthetase, condensation domain"/>
    <property type="match status" value="1"/>
</dbReference>
<dbReference type="CDD" id="cd00347">
    <property type="entry name" value="Flavin_utilizing_monoxygenases"/>
    <property type="match status" value="1"/>
</dbReference>
<dbReference type="InterPro" id="IPR024011">
    <property type="entry name" value="Biosynth_lucif-like_mOase_dom"/>
</dbReference>
<dbReference type="FunFam" id="2.30.38.10:FF:000001">
    <property type="entry name" value="Non-ribosomal peptide synthetase PvdI"/>
    <property type="match status" value="1"/>
</dbReference>
<dbReference type="Gene3D" id="3.40.50.980">
    <property type="match status" value="2"/>
</dbReference>
<dbReference type="InterPro" id="IPR045851">
    <property type="entry name" value="AMP-bd_C_sf"/>
</dbReference>
<dbReference type="GO" id="GO:0044550">
    <property type="term" value="P:secondary metabolite biosynthetic process"/>
    <property type="evidence" value="ECO:0007669"/>
    <property type="project" value="TreeGrafter"/>
</dbReference>
<dbReference type="SUPFAM" id="SSF56801">
    <property type="entry name" value="Acetyl-CoA synthetase-like"/>
    <property type="match status" value="1"/>
</dbReference>
<organism evidence="5 6">
    <name type="scientific">Variovorax guangxiensis</name>
    <dbReference type="NCBI Taxonomy" id="1775474"/>
    <lineage>
        <taxon>Bacteria</taxon>
        <taxon>Pseudomonadati</taxon>
        <taxon>Pseudomonadota</taxon>
        <taxon>Betaproteobacteria</taxon>
        <taxon>Burkholderiales</taxon>
        <taxon>Comamonadaceae</taxon>
        <taxon>Variovorax</taxon>
    </lineage>
</organism>
<protein>
    <submittedName>
        <fullName evidence="5">Natural product biosynthesis luciferase-like monooxygenase protein/amino acid adenylation domain-containing protein</fullName>
    </submittedName>
</protein>
<dbReference type="InterPro" id="IPR036661">
    <property type="entry name" value="Luciferase-like_sf"/>
</dbReference>
<dbReference type="FunFam" id="1.10.1200.10:FF:000016">
    <property type="entry name" value="Non-ribosomal peptide synthase"/>
    <property type="match status" value="1"/>
</dbReference>
<dbReference type="InterPro" id="IPR010071">
    <property type="entry name" value="AA_adenyl_dom"/>
</dbReference>
<name>A0A840FGH0_9BURK</name>
<dbReference type="SUPFAM" id="SSF52777">
    <property type="entry name" value="CoA-dependent acyltransferases"/>
    <property type="match status" value="2"/>
</dbReference>
<evidence type="ECO:0000256" key="3">
    <source>
        <dbReference type="ARBA" id="ARBA00022553"/>
    </source>
</evidence>
<dbReference type="GO" id="GO:0016705">
    <property type="term" value="F:oxidoreductase activity, acting on paired donors, with incorporation or reduction of molecular oxygen"/>
    <property type="evidence" value="ECO:0007669"/>
    <property type="project" value="InterPro"/>
</dbReference>
<comment type="caution">
    <text evidence="5">The sequence shown here is derived from an EMBL/GenBank/DDBJ whole genome shotgun (WGS) entry which is preliminary data.</text>
</comment>
<dbReference type="SUPFAM" id="SSF47336">
    <property type="entry name" value="ACP-like"/>
    <property type="match status" value="1"/>
</dbReference>
<dbReference type="SUPFAM" id="SSF51679">
    <property type="entry name" value="Bacterial luciferase-like"/>
    <property type="match status" value="1"/>
</dbReference>
<dbReference type="GO" id="GO:0043041">
    <property type="term" value="P:amino acid activation for nonribosomal peptide biosynthetic process"/>
    <property type="evidence" value="ECO:0007669"/>
    <property type="project" value="TreeGrafter"/>
</dbReference>
<dbReference type="InterPro" id="IPR009081">
    <property type="entry name" value="PP-bd_ACP"/>
</dbReference>
<dbReference type="InterPro" id="IPR006162">
    <property type="entry name" value="Ppantetheine_attach_site"/>
</dbReference>
<dbReference type="PANTHER" id="PTHR45527:SF14">
    <property type="entry name" value="PLIPASTATIN SYNTHASE SUBUNIT B"/>
    <property type="match status" value="1"/>
</dbReference>
<dbReference type="CDD" id="cd05930">
    <property type="entry name" value="A_NRPS"/>
    <property type="match status" value="1"/>
</dbReference>
<dbReference type="Gene3D" id="3.30.559.10">
    <property type="entry name" value="Chloramphenicol acetyltransferase-like domain"/>
    <property type="match status" value="1"/>
</dbReference>
<dbReference type="InterPro" id="IPR000873">
    <property type="entry name" value="AMP-dep_synth/lig_dom"/>
</dbReference>
<dbReference type="SMART" id="SM00823">
    <property type="entry name" value="PKS_PP"/>
    <property type="match status" value="1"/>
</dbReference>
<dbReference type="Pfam" id="PF00296">
    <property type="entry name" value="Bac_luciferase"/>
    <property type="match status" value="1"/>
</dbReference>
<evidence type="ECO:0000256" key="1">
    <source>
        <dbReference type="ARBA" id="ARBA00001957"/>
    </source>
</evidence>
<dbReference type="InterPro" id="IPR020845">
    <property type="entry name" value="AMP-binding_CS"/>
</dbReference>
<dbReference type="Gene3D" id="3.20.20.30">
    <property type="entry name" value="Luciferase-like domain"/>
    <property type="match status" value="1"/>
</dbReference>
<dbReference type="PROSITE" id="PS50075">
    <property type="entry name" value="CARRIER"/>
    <property type="match status" value="1"/>
</dbReference>
<dbReference type="InterPro" id="IPR020806">
    <property type="entry name" value="PKS_PP-bd"/>
</dbReference>
<dbReference type="InterPro" id="IPR023213">
    <property type="entry name" value="CAT-like_dom_sf"/>
</dbReference>
<evidence type="ECO:0000313" key="6">
    <source>
        <dbReference type="Proteomes" id="UP000524450"/>
    </source>
</evidence>
<dbReference type="PIRSF" id="PIRSF001617">
    <property type="entry name" value="Alpha-AR"/>
    <property type="match status" value="1"/>
</dbReference>
<dbReference type="NCBIfam" id="TIGR01733">
    <property type="entry name" value="AA-adenyl-dom"/>
    <property type="match status" value="1"/>
</dbReference>
<dbReference type="Gene3D" id="2.30.38.10">
    <property type="entry name" value="Luciferase, Domain 3"/>
    <property type="match status" value="1"/>
</dbReference>
<dbReference type="GO" id="GO:0005829">
    <property type="term" value="C:cytosol"/>
    <property type="evidence" value="ECO:0007669"/>
    <property type="project" value="TreeGrafter"/>
</dbReference>
<sequence>MASTPADGWPLSSAQLGLWFERQFYPSYPSHNVGEYIEIAGALNTELFLRCLRAAAEEAQALGTSFIETDTAPRQVVGGKLSEQCVSFVDLSSDADPRRSMLDMIDRKMETSLSPTDPELFSFCLFKLSADRFAWHHLYHHIVIDGFGYSLIARRVAELYTAALEHRAAPQAWFRPLSELLELEQTYLSSDAFKSDRDFWEGYLAKLPAPTRFGEGTRSFSRLPIRSSCRMEKPALEGMAAMARGSETSLARTLIATVAAYLFRTTGVRDLSIGLPVSGRSAETRAIPCMMSNTLPMHLSISPEMTMRDIVKVVDREIQTVLAHQRYPASRLYLDAKRIRGYGSDFGPVINVMPFKEGISFGGLSSKSHNTSARTAADISFSFFIGEDSSADVYCTANASAYSLADVQAHQQRLLHFIDAAVADPAIPVARLDILSAAERQCVLTDWNGDAPGALPDTLADLFERQVAANPHARAISFEATDLSYQELNQQANRLAWHLSSRGIGPDSIVALALPRSPELVVGLLAVLKAGAAYLALDLDYPVDRLRFMLEDARPRCVISKSDVSHLLTGIETLDVRLDDPSFCAELSTLPTTNLTNAQRTRTPSPLDLAYVLYTSGSTGRPKGVAGTARTLLNRLRWDVEQADEETVYAQRTTHNFIDFVWEVLMPLIGGQRLVVVPPQLSKDVNGLITLLASEKVTRIVLVPSLLEAMLEDEFKVGTRLPLLRYWSCGGEALTPALAERFRKALPQALLVNLYGTSEFWDAAGWVNQSFDGQGLPSVPIGTPLPGVQVYVLDALLQPVPPGAVGELYVAGAGLARGYLGRPALTAERFVANPFGLPGERMYRTGDLARWSTEGVLGYLGRVDHQIKLRGFRVEPGEIEAQLIRHPLIKQASVVAQEDAAAGKRLVAYLVADEAALPQRSHAPGFGLFYFADANQGQDGEQLYRLYVEGAKFADRNGFTAIWTPERHFTKVAAAFPNPSVLSSALAMVTQHVQLRAGSVVMPLHHPLRVAEEWAVVDHLSGGRVGVAFASGWVPEDFVLAPDHFADRYQIMLDGVAQVRELWRGGTMSARNGAGRASQVRLQPRPVQPELPVWITATRSPATFEAAGRMGANVLTALLSLTIPELTENIRIYRDALRANGHDPDAHKVTLMLHTFVGPDDATARHVAHEPMVQYFQSHTELRKSVSKDLAGEIANKAIGEVDEEQLVTAAVRRYFGTSSLIGGPESCLALVRKLEKIGVDEFACLIDFGVPTEKVLENLTHLAMVMKRSRTGATPDSAQMHTELATTLPDHMVPTHYVWMDALPLTPNGKLDRKALPVAHFAPKEVRAPSTPQEETLAQLFAEILGLPQVGVDDSFFDLGGHSLLATRLINRIRTTMGVEIGIHTLFEASSVARLAGKLAAAPKARTALRPIRPSSQLPRPTVQYDNSL</sequence>
<dbReference type="NCBIfam" id="TIGR04020">
    <property type="entry name" value="seco_metab_LLM"/>
    <property type="match status" value="1"/>
</dbReference>
<keyword evidence="5" id="KW-0503">Monooxygenase</keyword>
<keyword evidence="3" id="KW-0597">Phosphoprotein</keyword>
<dbReference type="Gene3D" id="3.30.300.30">
    <property type="match status" value="1"/>
</dbReference>
<proteinExistence type="predicted"/>
<evidence type="ECO:0000313" key="5">
    <source>
        <dbReference type="EMBL" id="MBB4219255.1"/>
    </source>
</evidence>
<evidence type="ECO:0000256" key="2">
    <source>
        <dbReference type="ARBA" id="ARBA00022450"/>
    </source>
</evidence>
<dbReference type="InterPro" id="IPR001242">
    <property type="entry name" value="Condensation_dom"/>
</dbReference>
<dbReference type="RefSeq" id="WP_184634345.1">
    <property type="nucleotide sequence ID" value="NZ_JACIFZ010000001.1"/>
</dbReference>
<dbReference type="PROSITE" id="PS00012">
    <property type="entry name" value="PHOSPHOPANTETHEINE"/>
    <property type="match status" value="1"/>
</dbReference>
<gene>
    <name evidence="5" type="ORF">GGD71_000002</name>
</gene>
<reference evidence="5 6" key="1">
    <citation type="submission" date="2020-08" db="EMBL/GenBank/DDBJ databases">
        <title>Genomic Encyclopedia of Type Strains, Phase IV (KMG-V): Genome sequencing to study the core and pangenomes of soil and plant-associated prokaryotes.</title>
        <authorList>
            <person name="Whitman W."/>
        </authorList>
    </citation>
    <scope>NUCLEOTIDE SEQUENCE [LARGE SCALE GENOMIC DNA]</scope>
    <source>
        <strain evidence="5 6">34/80</strain>
    </source>
</reference>
<comment type="cofactor">
    <cofactor evidence="1">
        <name>pantetheine 4'-phosphate</name>
        <dbReference type="ChEBI" id="CHEBI:47942"/>
    </cofactor>
</comment>
<feature type="domain" description="Carrier" evidence="4">
    <location>
        <begin position="1329"/>
        <end position="1404"/>
    </location>
</feature>
<dbReference type="Pfam" id="PF00668">
    <property type="entry name" value="Condensation"/>
    <property type="match status" value="1"/>
</dbReference>
<evidence type="ECO:0000259" key="4">
    <source>
        <dbReference type="PROSITE" id="PS50075"/>
    </source>
</evidence>
<dbReference type="InterPro" id="IPR011251">
    <property type="entry name" value="Luciferase-like_dom"/>
</dbReference>
<dbReference type="InterPro" id="IPR036736">
    <property type="entry name" value="ACP-like_sf"/>
</dbReference>
<keyword evidence="2" id="KW-0596">Phosphopantetheine</keyword>
<dbReference type="PROSITE" id="PS00455">
    <property type="entry name" value="AMP_BINDING"/>
    <property type="match status" value="1"/>
</dbReference>
<dbReference type="Proteomes" id="UP000524450">
    <property type="component" value="Unassembled WGS sequence"/>
</dbReference>
<dbReference type="PANTHER" id="PTHR45527">
    <property type="entry name" value="NONRIBOSOMAL PEPTIDE SYNTHETASE"/>
    <property type="match status" value="1"/>
</dbReference>
<dbReference type="GO" id="GO:0072330">
    <property type="term" value="P:monocarboxylic acid biosynthetic process"/>
    <property type="evidence" value="ECO:0007669"/>
    <property type="project" value="UniProtKB-ARBA"/>
</dbReference>
<dbReference type="GO" id="GO:0004497">
    <property type="term" value="F:monooxygenase activity"/>
    <property type="evidence" value="ECO:0007669"/>
    <property type="project" value="UniProtKB-KW"/>
</dbReference>